<name>A0A0L7KW14_OPEBR</name>
<gene>
    <name evidence="1" type="ORF">OBRU01_17174</name>
</gene>
<organism evidence="1 2">
    <name type="scientific">Operophtera brumata</name>
    <name type="common">Winter moth</name>
    <name type="synonym">Phalaena brumata</name>
    <dbReference type="NCBI Taxonomy" id="104452"/>
    <lineage>
        <taxon>Eukaryota</taxon>
        <taxon>Metazoa</taxon>
        <taxon>Ecdysozoa</taxon>
        <taxon>Arthropoda</taxon>
        <taxon>Hexapoda</taxon>
        <taxon>Insecta</taxon>
        <taxon>Pterygota</taxon>
        <taxon>Neoptera</taxon>
        <taxon>Endopterygota</taxon>
        <taxon>Lepidoptera</taxon>
        <taxon>Glossata</taxon>
        <taxon>Ditrysia</taxon>
        <taxon>Geometroidea</taxon>
        <taxon>Geometridae</taxon>
        <taxon>Larentiinae</taxon>
        <taxon>Operophtera</taxon>
    </lineage>
</organism>
<dbReference type="EMBL" id="JTDY01005149">
    <property type="protein sequence ID" value="KOB67320.1"/>
    <property type="molecule type" value="Genomic_DNA"/>
</dbReference>
<evidence type="ECO:0000313" key="1">
    <source>
        <dbReference type="EMBL" id="KOB67320.1"/>
    </source>
</evidence>
<accession>A0A0L7KW14</accession>
<evidence type="ECO:0000313" key="2">
    <source>
        <dbReference type="Proteomes" id="UP000037510"/>
    </source>
</evidence>
<proteinExistence type="predicted"/>
<dbReference type="AlphaFoldDB" id="A0A0L7KW14"/>
<protein>
    <submittedName>
        <fullName evidence="1">NTPase</fullName>
    </submittedName>
</protein>
<comment type="caution">
    <text evidence="1">The sequence shown here is derived from an EMBL/GenBank/DDBJ whole genome shotgun (WGS) entry which is preliminary data.</text>
</comment>
<keyword evidence="2" id="KW-1185">Reference proteome</keyword>
<sequence length="76" mass="8388">MATLDWEPSEPPKGTVAAMSYFYDVAADAGIIDAGIIGELTIRDGHSGLGAKRAAQRDSRRHELLLRCGGRRWNYR</sequence>
<reference evidence="1 2" key="1">
    <citation type="journal article" date="2015" name="Genome Biol. Evol.">
        <title>The genome of winter moth (Operophtera brumata) provides a genomic perspective on sexual dimorphism and phenology.</title>
        <authorList>
            <person name="Derks M.F."/>
            <person name="Smit S."/>
            <person name="Salis L."/>
            <person name="Schijlen E."/>
            <person name="Bossers A."/>
            <person name="Mateman C."/>
            <person name="Pijl A.S."/>
            <person name="de Ridder D."/>
            <person name="Groenen M.A."/>
            <person name="Visser M.E."/>
            <person name="Megens H.J."/>
        </authorList>
    </citation>
    <scope>NUCLEOTIDE SEQUENCE [LARGE SCALE GENOMIC DNA]</scope>
    <source>
        <strain evidence="1">WM2013NL</strain>
        <tissue evidence="1">Head and thorax</tissue>
    </source>
</reference>
<dbReference type="Proteomes" id="UP000037510">
    <property type="component" value="Unassembled WGS sequence"/>
</dbReference>